<evidence type="ECO:0000313" key="13">
    <source>
        <dbReference type="Proteomes" id="UP001157006"/>
    </source>
</evidence>
<feature type="region of interest" description="Disordered" evidence="9">
    <location>
        <begin position="273"/>
        <end position="296"/>
    </location>
</feature>
<evidence type="ECO:0000256" key="9">
    <source>
        <dbReference type="SAM" id="MobiDB-lite"/>
    </source>
</evidence>
<evidence type="ECO:0000256" key="7">
    <source>
        <dbReference type="ARBA" id="ARBA00023242"/>
    </source>
</evidence>
<dbReference type="PROSITE" id="PS50110">
    <property type="entry name" value="RESPONSE_REGULATORY"/>
    <property type="match status" value="1"/>
</dbReference>
<keyword evidence="5" id="KW-0010">Activator</keyword>
<protein>
    <submittedName>
        <fullName evidence="12">Uncharacterized protein</fullName>
    </submittedName>
</protein>
<evidence type="ECO:0000256" key="3">
    <source>
        <dbReference type="ARBA" id="ARBA00023012"/>
    </source>
</evidence>
<dbReference type="InterPro" id="IPR011006">
    <property type="entry name" value="CheY-like_superfamily"/>
</dbReference>
<keyword evidence="4" id="KW-0805">Transcription regulation</keyword>
<evidence type="ECO:0000256" key="4">
    <source>
        <dbReference type="ARBA" id="ARBA00023015"/>
    </source>
</evidence>
<feature type="compositionally biased region" description="Low complexity" evidence="9">
    <location>
        <begin position="285"/>
        <end position="296"/>
    </location>
</feature>
<dbReference type="InterPro" id="IPR017930">
    <property type="entry name" value="Myb_dom"/>
</dbReference>
<feature type="compositionally biased region" description="Basic and acidic residues" evidence="9">
    <location>
        <begin position="171"/>
        <end position="190"/>
    </location>
</feature>
<evidence type="ECO:0000256" key="5">
    <source>
        <dbReference type="ARBA" id="ARBA00023159"/>
    </source>
</evidence>
<dbReference type="GO" id="GO:0003677">
    <property type="term" value="F:DNA binding"/>
    <property type="evidence" value="ECO:0007669"/>
    <property type="project" value="InterPro"/>
</dbReference>
<keyword evidence="3" id="KW-0902">Two-component regulatory system</keyword>
<name>A0AAV0ZV29_VICFA</name>
<evidence type="ECO:0000259" key="11">
    <source>
        <dbReference type="PROSITE" id="PS51294"/>
    </source>
</evidence>
<dbReference type="GO" id="GO:0009736">
    <property type="term" value="P:cytokinin-activated signaling pathway"/>
    <property type="evidence" value="ECO:0007669"/>
    <property type="project" value="InterPro"/>
</dbReference>
<keyword evidence="2 8" id="KW-0597">Phosphoprotein</keyword>
<evidence type="ECO:0000256" key="6">
    <source>
        <dbReference type="ARBA" id="ARBA00023163"/>
    </source>
</evidence>
<feature type="domain" description="HTH myb-type" evidence="11">
    <location>
        <begin position="189"/>
        <end position="248"/>
    </location>
</feature>
<feature type="domain" description="Response regulatory" evidence="10">
    <location>
        <begin position="9"/>
        <end position="124"/>
    </location>
</feature>
<dbReference type="Gene3D" id="1.10.10.60">
    <property type="entry name" value="Homeodomain-like"/>
    <property type="match status" value="1"/>
</dbReference>
<dbReference type="Pfam" id="PF00249">
    <property type="entry name" value="Myb_DNA-binding"/>
    <property type="match status" value="1"/>
</dbReference>
<dbReference type="FunFam" id="1.10.10.60:FF:000007">
    <property type="entry name" value="Two-component response regulator"/>
    <property type="match status" value="1"/>
</dbReference>
<dbReference type="InterPro" id="IPR001789">
    <property type="entry name" value="Sig_transdc_resp-reg_receiver"/>
</dbReference>
<keyword evidence="7" id="KW-0539">Nucleus</keyword>
<feature type="compositionally biased region" description="Polar residues" evidence="9">
    <location>
        <begin position="273"/>
        <end position="284"/>
    </location>
</feature>
<dbReference type="InterPro" id="IPR045279">
    <property type="entry name" value="ARR-like"/>
</dbReference>
<dbReference type="InterPro" id="IPR006447">
    <property type="entry name" value="Myb_dom_plants"/>
</dbReference>
<keyword evidence="6" id="KW-0804">Transcription</keyword>
<evidence type="ECO:0000256" key="8">
    <source>
        <dbReference type="PROSITE-ProRule" id="PRU00169"/>
    </source>
</evidence>
<dbReference type="PROSITE" id="PS51294">
    <property type="entry name" value="HTH_MYB"/>
    <property type="match status" value="1"/>
</dbReference>
<dbReference type="PANTHER" id="PTHR43874">
    <property type="entry name" value="TWO-COMPONENT RESPONSE REGULATOR"/>
    <property type="match status" value="1"/>
</dbReference>
<keyword evidence="13" id="KW-1185">Reference proteome</keyword>
<dbReference type="InterPro" id="IPR001005">
    <property type="entry name" value="SANT/Myb"/>
</dbReference>
<feature type="modified residue" description="4-aspartylphosphate" evidence="8">
    <location>
        <position position="60"/>
    </location>
</feature>
<feature type="region of interest" description="Disordered" evidence="9">
    <location>
        <begin position="171"/>
        <end position="195"/>
    </location>
</feature>
<proteinExistence type="predicted"/>
<dbReference type="GO" id="GO:0000160">
    <property type="term" value="P:phosphorelay signal transduction system"/>
    <property type="evidence" value="ECO:0007669"/>
    <property type="project" value="UniProtKB-KW"/>
</dbReference>
<dbReference type="SUPFAM" id="SSF52172">
    <property type="entry name" value="CheY-like"/>
    <property type="match status" value="1"/>
</dbReference>
<gene>
    <name evidence="12" type="ORF">VFH_II275760</name>
</gene>
<evidence type="ECO:0000313" key="12">
    <source>
        <dbReference type="EMBL" id="CAI8601506.1"/>
    </source>
</evidence>
<dbReference type="GO" id="GO:0005634">
    <property type="term" value="C:nucleus"/>
    <property type="evidence" value="ECO:0007669"/>
    <property type="project" value="UniProtKB-SubCell"/>
</dbReference>
<dbReference type="InterPro" id="IPR009057">
    <property type="entry name" value="Homeodomain-like_sf"/>
</dbReference>
<dbReference type="NCBIfam" id="TIGR01557">
    <property type="entry name" value="myb_SHAQKYF"/>
    <property type="match status" value="1"/>
</dbReference>
<evidence type="ECO:0000256" key="1">
    <source>
        <dbReference type="ARBA" id="ARBA00004123"/>
    </source>
</evidence>
<dbReference type="AlphaFoldDB" id="A0AAV0ZV29"/>
<evidence type="ECO:0000259" key="10">
    <source>
        <dbReference type="PROSITE" id="PS50110"/>
    </source>
</evidence>
<dbReference type="Proteomes" id="UP001157006">
    <property type="component" value="Chromosome 2"/>
</dbReference>
<dbReference type="SMART" id="SM00448">
    <property type="entry name" value="REC"/>
    <property type="match status" value="1"/>
</dbReference>
<dbReference type="PANTHER" id="PTHR43874:SF206">
    <property type="entry name" value="RESPONSE REGULATOR RECEIVER DOMAIN PROTEIN"/>
    <property type="match status" value="1"/>
</dbReference>
<evidence type="ECO:0000256" key="2">
    <source>
        <dbReference type="ARBA" id="ARBA00022553"/>
    </source>
</evidence>
<sequence length="360" mass="41015">MALFSTNLKVLAIHHHTILLDQIQQMCDHCNYLLTKCTSPFYALHLLAQRNHYFDIMLIDVGIPSMDSFEFLRYVTLQHNIPVIVISSDDTISSVIKSILHGACDYWVQPLHEKHFKTMWQHVARKTLFENKEPGVLGFLDAQSHKEPEVVGLLKAQSPKESEVVDILEAPQHERKCEREDGNPPKEKSAKKSRLSWTPQLHQQFVNAVNQLGIDEAKPRKILKIIDVCGLTTAQVASHLQKYRDYFKRTPCGKKSKRSPRIDTPTECINITPSETEHSNSILHQDQSSQLKSTTLQSDNISETQQHSNDVINYQVSDIGYIYEAQHHVGDNQVSDIINNDFPGASDVLLDYDELISLLD</sequence>
<comment type="subcellular location">
    <subcellularLocation>
        <location evidence="1">Nucleus</location>
    </subcellularLocation>
</comment>
<dbReference type="Gene3D" id="3.40.50.2300">
    <property type="match status" value="1"/>
</dbReference>
<dbReference type="Pfam" id="PF00072">
    <property type="entry name" value="Response_reg"/>
    <property type="match status" value="1"/>
</dbReference>
<organism evidence="12 13">
    <name type="scientific">Vicia faba</name>
    <name type="common">Broad bean</name>
    <name type="synonym">Faba vulgaris</name>
    <dbReference type="NCBI Taxonomy" id="3906"/>
    <lineage>
        <taxon>Eukaryota</taxon>
        <taxon>Viridiplantae</taxon>
        <taxon>Streptophyta</taxon>
        <taxon>Embryophyta</taxon>
        <taxon>Tracheophyta</taxon>
        <taxon>Spermatophyta</taxon>
        <taxon>Magnoliopsida</taxon>
        <taxon>eudicotyledons</taxon>
        <taxon>Gunneridae</taxon>
        <taxon>Pentapetalae</taxon>
        <taxon>rosids</taxon>
        <taxon>fabids</taxon>
        <taxon>Fabales</taxon>
        <taxon>Fabaceae</taxon>
        <taxon>Papilionoideae</taxon>
        <taxon>50 kb inversion clade</taxon>
        <taxon>NPAAA clade</taxon>
        <taxon>Hologalegina</taxon>
        <taxon>IRL clade</taxon>
        <taxon>Fabeae</taxon>
        <taxon>Vicia</taxon>
    </lineage>
</organism>
<reference evidence="12 13" key="1">
    <citation type="submission" date="2023-01" db="EMBL/GenBank/DDBJ databases">
        <authorList>
            <person name="Kreplak J."/>
        </authorList>
    </citation>
    <scope>NUCLEOTIDE SEQUENCE [LARGE SCALE GENOMIC DNA]</scope>
</reference>
<accession>A0AAV0ZV29</accession>
<dbReference type="EMBL" id="OX451737">
    <property type="protein sequence ID" value="CAI8601506.1"/>
    <property type="molecule type" value="Genomic_DNA"/>
</dbReference>
<dbReference type="SUPFAM" id="SSF46689">
    <property type="entry name" value="Homeodomain-like"/>
    <property type="match status" value="1"/>
</dbReference>